<evidence type="ECO:0000256" key="1">
    <source>
        <dbReference type="SAM" id="MobiDB-lite"/>
    </source>
</evidence>
<dbReference type="EMBL" id="VSRR010045546">
    <property type="protein sequence ID" value="MPC77300.1"/>
    <property type="molecule type" value="Genomic_DNA"/>
</dbReference>
<sequence>MCTPHPVLYTRAQTPPTEDGGGTQAAHQTPLVTTATTNNNKTRQKRVSPPSAATRRNKRQTGNAAPTGHTFLRTTSPLSYTATVYRAASQLLKKEGTTPRPMTTEYI</sequence>
<feature type="region of interest" description="Disordered" evidence="1">
    <location>
        <begin position="1"/>
        <end position="74"/>
    </location>
</feature>
<evidence type="ECO:0000313" key="3">
    <source>
        <dbReference type="Proteomes" id="UP000324222"/>
    </source>
</evidence>
<proteinExistence type="predicted"/>
<evidence type="ECO:0000313" key="2">
    <source>
        <dbReference type="EMBL" id="MPC77300.1"/>
    </source>
</evidence>
<protein>
    <submittedName>
        <fullName evidence="2">Uncharacterized protein</fullName>
    </submittedName>
</protein>
<feature type="compositionally biased region" description="Polar residues" evidence="1">
    <location>
        <begin position="25"/>
        <end position="41"/>
    </location>
</feature>
<gene>
    <name evidence="2" type="ORF">E2C01_071751</name>
</gene>
<dbReference type="AlphaFoldDB" id="A0A5B7HXU3"/>
<keyword evidence="3" id="KW-1185">Reference proteome</keyword>
<comment type="caution">
    <text evidence="2">The sequence shown here is derived from an EMBL/GenBank/DDBJ whole genome shotgun (WGS) entry which is preliminary data.</text>
</comment>
<reference evidence="2 3" key="1">
    <citation type="submission" date="2019-05" db="EMBL/GenBank/DDBJ databases">
        <title>Another draft genome of Portunus trituberculatus and its Hox gene families provides insights of decapod evolution.</title>
        <authorList>
            <person name="Jeong J.-H."/>
            <person name="Song I."/>
            <person name="Kim S."/>
            <person name="Choi T."/>
            <person name="Kim D."/>
            <person name="Ryu S."/>
            <person name="Kim W."/>
        </authorList>
    </citation>
    <scope>NUCLEOTIDE SEQUENCE [LARGE SCALE GENOMIC DNA]</scope>
    <source>
        <tissue evidence="2">Muscle</tissue>
    </source>
</reference>
<organism evidence="2 3">
    <name type="scientific">Portunus trituberculatus</name>
    <name type="common">Swimming crab</name>
    <name type="synonym">Neptunus trituberculatus</name>
    <dbReference type="NCBI Taxonomy" id="210409"/>
    <lineage>
        <taxon>Eukaryota</taxon>
        <taxon>Metazoa</taxon>
        <taxon>Ecdysozoa</taxon>
        <taxon>Arthropoda</taxon>
        <taxon>Crustacea</taxon>
        <taxon>Multicrustacea</taxon>
        <taxon>Malacostraca</taxon>
        <taxon>Eumalacostraca</taxon>
        <taxon>Eucarida</taxon>
        <taxon>Decapoda</taxon>
        <taxon>Pleocyemata</taxon>
        <taxon>Brachyura</taxon>
        <taxon>Eubrachyura</taxon>
        <taxon>Portunoidea</taxon>
        <taxon>Portunidae</taxon>
        <taxon>Portuninae</taxon>
        <taxon>Portunus</taxon>
    </lineage>
</organism>
<name>A0A5B7HXU3_PORTR</name>
<accession>A0A5B7HXU3</accession>
<dbReference type="Proteomes" id="UP000324222">
    <property type="component" value="Unassembled WGS sequence"/>
</dbReference>